<organism evidence="2 3">
    <name type="scientific">Planosporangium thailandense</name>
    <dbReference type="NCBI Taxonomy" id="765197"/>
    <lineage>
        <taxon>Bacteria</taxon>
        <taxon>Bacillati</taxon>
        <taxon>Actinomycetota</taxon>
        <taxon>Actinomycetes</taxon>
        <taxon>Micromonosporales</taxon>
        <taxon>Micromonosporaceae</taxon>
        <taxon>Planosporangium</taxon>
    </lineage>
</organism>
<feature type="transmembrane region" description="Helical" evidence="1">
    <location>
        <begin position="391"/>
        <end position="414"/>
    </location>
</feature>
<sequence>MPGLRNARWVGAGLADQFVVACANAGNTVAALLLLDRNRSGVMLQSLALIYVVMFLNRAFVGDVLLALASRYEGECRDRLVRNGLAAAVTFAAAAAVVLLVIWAVWPGNNLRDLVWIAPFLPVLLLQDTGRCSYLADRQPTKALVTDLVWVGTQAAAVVVMWLTGHASAPGLLVCWAIGAAAGLAVFLLRTGHRPWRGRPIRWLGETRHLSGWFTATAVIGQFQVLAVTFLVSGQLSSLALSGLRGAQTALLQPVQNFVTAVQGLVVPRASRLARDAARLPGVEGEQAGGSLRRLTWKLALAFTALAALMVAVMWPVATLVLVHIHKFKDIAPLALPVTLQAGIYVVQVPFTAALRAMHRARLLFVQYAVFTTASLTALVVGAHLHELKGAAWGLLLGAVVGLVVMIALYGYALRFLGQPEPERLAERQLVP</sequence>
<keyword evidence="1" id="KW-0812">Transmembrane</keyword>
<feature type="transmembrane region" description="Helical" evidence="1">
    <location>
        <begin position="143"/>
        <end position="163"/>
    </location>
</feature>
<evidence type="ECO:0000313" key="2">
    <source>
        <dbReference type="EMBL" id="NJC68919.1"/>
    </source>
</evidence>
<protein>
    <recommendedName>
        <fullName evidence="4">Polysaccharide biosynthesis protein</fullName>
    </recommendedName>
</protein>
<accession>A0ABX0XUE4</accession>
<reference evidence="2 3" key="1">
    <citation type="submission" date="2020-03" db="EMBL/GenBank/DDBJ databases">
        <title>WGS of the type strain of Planosporangium spp.</title>
        <authorList>
            <person name="Thawai C."/>
        </authorList>
    </citation>
    <scope>NUCLEOTIDE SEQUENCE [LARGE SCALE GENOMIC DNA]</scope>
    <source>
        <strain evidence="2 3">TBRC 5610</strain>
    </source>
</reference>
<dbReference type="Proteomes" id="UP000722989">
    <property type="component" value="Unassembled WGS sequence"/>
</dbReference>
<feature type="transmembrane region" description="Helical" evidence="1">
    <location>
        <begin position="80"/>
        <end position="104"/>
    </location>
</feature>
<feature type="transmembrane region" description="Helical" evidence="1">
    <location>
        <begin position="331"/>
        <end position="351"/>
    </location>
</feature>
<evidence type="ECO:0008006" key="4">
    <source>
        <dbReference type="Google" id="ProtNLM"/>
    </source>
</evidence>
<keyword evidence="1" id="KW-1133">Transmembrane helix</keyword>
<evidence type="ECO:0000313" key="3">
    <source>
        <dbReference type="Proteomes" id="UP000722989"/>
    </source>
</evidence>
<feature type="transmembrane region" description="Helical" evidence="1">
    <location>
        <begin position="47"/>
        <end position="68"/>
    </location>
</feature>
<name>A0ABX0XUE4_9ACTN</name>
<dbReference type="RefSeq" id="WP_167923797.1">
    <property type="nucleotide sequence ID" value="NZ_JAATVY010000002.1"/>
</dbReference>
<evidence type="ECO:0000256" key="1">
    <source>
        <dbReference type="SAM" id="Phobius"/>
    </source>
</evidence>
<feature type="transmembrane region" description="Helical" evidence="1">
    <location>
        <begin position="169"/>
        <end position="189"/>
    </location>
</feature>
<feature type="transmembrane region" description="Helical" evidence="1">
    <location>
        <begin position="363"/>
        <end position="385"/>
    </location>
</feature>
<gene>
    <name evidence="2" type="ORF">HC031_04140</name>
</gene>
<dbReference type="EMBL" id="JAATVY010000002">
    <property type="protein sequence ID" value="NJC68919.1"/>
    <property type="molecule type" value="Genomic_DNA"/>
</dbReference>
<feature type="transmembrane region" description="Helical" evidence="1">
    <location>
        <begin position="210"/>
        <end position="231"/>
    </location>
</feature>
<comment type="caution">
    <text evidence="2">The sequence shown here is derived from an EMBL/GenBank/DDBJ whole genome shotgun (WGS) entry which is preliminary data.</text>
</comment>
<feature type="transmembrane region" description="Helical" evidence="1">
    <location>
        <begin position="299"/>
        <end position="325"/>
    </location>
</feature>
<feature type="transmembrane region" description="Helical" evidence="1">
    <location>
        <begin position="12"/>
        <end position="35"/>
    </location>
</feature>
<keyword evidence="3" id="KW-1185">Reference proteome</keyword>
<proteinExistence type="predicted"/>
<keyword evidence="1" id="KW-0472">Membrane</keyword>